<feature type="compositionally biased region" description="Basic and acidic residues" evidence="1">
    <location>
        <begin position="27"/>
        <end position="37"/>
    </location>
</feature>
<reference evidence="2 3" key="1">
    <citation type="journal article" date="2019" name="G3 (Bethesda)">
        <title>Sequencing of a Wild Apple (Malus baccata) Genome Unravels the Differences Between Cultivated and Wild Apple Species Regarding Disease Resistance and Cold Tolerance.</title>
        <authorList>
            <person name="Chen X."/>
        </authorList>
    </citation>
    <scope>NUCLEOTIDE SEQUENCE [LARGE SCALE GENOMIC DNA]</scope>
    <source>
        <strain evidence="3">cv. Shandingzi</strain>
        <tissue evidence="2">Leaves</tissue>
    </source>
</reference>
<dbReference type="EMBL" id="VIEB01000072">
    <property type="protein sequence ID" value="TQE08399.1"/>
    <property type="molecule type" value="Genomic_DNA"/>
</dbReference>
<dbReference type="AlphaFoldDB" id="A0A540NBI2"/>
<evidence type="ECO:0000313" key="3">
    <source>
        <dbReference type="Proteomes" id="UP000315295"/>
    </source>
</evidence>
<evidence type="ECO:0000313" key="2">
    <source>
        <dbReference type="EMBL" id="TQE08399.1"/>
    </source>
</evidence>
<feature type="compositionally biased region" description="Basic residues" evidence="1">
    <location>
        <begin position="1"/>
        <end position="10"/>
    </location>
</feature>
<name>A0A540NBI2_MALBA</name>
<proteinExistence type="predicted"/>
<sequence length="59" mass="6518">MTPRSKRKTTRSGNASDVGEAASQLDESQREGYHQESQENLDEYVVPDIIAAFHALGEP</sequence>
<accession>A0A540NBI2</accession>
<keyword evidence="3" id="KW-1185">Reference proteome</keyword>
<comment type="caution">
    <text evidence="2">The sequence shown here is derived from an EMBL/GenBank/DDBJ whole genome shotgun (WGS) entry which is preliminary data.</text>
</comment>
<gene>
    <name evidence="2" type="ORF">C1H46_006027</name>
</gene>
<dbReference type="Proteomes" id="UP000315295">
    <property type="component" value="Unassembled WGS sequence"/>
</dbReference>
<feature type="region of interest" description="Disordered" evidence="1">
    <location>
        <begin position="1"/>
        <end position="42"/>
    </location>
</feature>
<evidence type="ECO:0000256" key="1">
    <source>
        <dbReference type="SAM" id="MobiDB-lite"/>
    </source>
</evidence>
<organism evidence="2 3">
    <name type="scientific">Malus baccata</name>
    <name type="common">Siberian crab apple</name>
    <name type="synonym">Pyrus baccata</name>
    <dbReference type="NCBI Taxonomy" id="106549"/>
    <lineage>
        <taxon>Eukaryota</taxon>
        <taxon>Viridiplantae</taxon>
        <taxon>Streptophyta</taxon>
        <taxon>Embryophyta</taxon>
        <taxon>Tracheophyta</taxon>
        <taxon>Spermatophyta</taxon>
        <taxon>Magnoliopsida</taxon>
        <taxon>eudicotyledons</taxon>
        <taxon>Gunneridae</taxon>
        <taxon>Pentapetalae</taxon>
        <taxon>rosids</taxon>
        <taxon>fabids</taxon>
        <taxon>Rosales</taxon>
        <taxon>Rosaceae</taxon>
        <taxon>Amygdaloideae</taxon>
        <taxon>Maleae</taxon>
        <taxon>Malus</taxon>
    </lineage>
</organism>
<protein>
    <submittedName>
        <fullName evidence="2">Uncharacterized protein</fullName>
    </submittedName>
</protein>